<dbReference type="PANTHER" id="PTHR12558">
    <property type="entry name" value="CELL DIVISION CYCLE 16,23,27"/>
    <property type="match status" value="1"/>
</dbReference>
<dbReference type="EMBL" id="FNQE01000027">
    <property type="protein sequence ID" value="SDZ23842.1"/>
    <property type="molecule type" value="Genomic_DNA"/>
</dbReference>
<dbReference type="OrthoDB" id="1737781at2"/>
<dbReference type="InterPro" id="IPR019734">
    <property type="entry name" value="TPR_rpt"/>
</dbReference>
<keyword evidence="1" id="KW-0802">TPR repeat</keyword>
<dbReference type="RefSeq" id="WP_091731442.1">
    <property type="nucleotide sequence ID" value="NZ_FNQE01000027.1"/>
</dbReference>
<gene>
    <name evidence="2" type="ORF">SAMN05660462_02327</name>
</gene>
<dbReference type="Pfam" id="PF13424">
    <property type="entry name" value="TPR_12"/>
    <property type="match status" value="1"/>
</dbReference>
<dbReference type="InterPro" id="IPR011990">
    <property type="entry name" value="TPR-like_helical_dom_sf"/>
</dbReference>
<sequence length="646" mass="75246">MKVSDRRVLLIIALILSLTLILGRSNTSITKAIEKPAKKNMDMLIEVSALISSIKYKEARRFFEENYDIIKDNDMGLNAYGFLEFHIFKNYEGAEKLYRGAIGLNPENPEHFKGIGSIYKAKGKFKKAIEFYEKAIELTSNKSKLALNPELALLYKEIGYCYLKLNNIKKAIEILEVATRNNPYSIEVNAILHRLYVEEEEYEKAYGVWKNDNLINENVDHVYKGILEWNKLYKDAVRDRHERNHLKMAELYTDLVLYDEAAIEYEKAYSQDKTNEDIRNKLDEIKTYLLYRDRMKSLLDNYYQERCINGEVEELTFYERIKPAYEIIAPLFHETECNSGATSIWIENLNKEIEKKFNVKIEVIKANGSMLGLHHGRIIDKSRINFTLWGEEANLTVVTLKNMASNGLDNWRYKKGGVGGWSSNSSEIVRVILDDSYDTMLQLASLYNADEVQELRKRFGVFKMEKEKREPLELYYSPEIQIHFVTKQANINAEEAKINNIPEDKYQGYIFDKIEKDYSIKTTIYAHESQHSIDSKNKVRNTWLGESEYRAKLSELAYGNMQFLILSGCYSSSIGMEVNNTHTKANTQLYKDIVQYIYDNSGKYSQIDIKTNILAQLNKLSEDDIRFIAIEIYKKNYGMSFRSDVH</sequence>
<dbReference type="PANTHER" id="PTHR12558:SF13">
    <property type="entry name" value="CELL DIVISION CYCLE PROTEIN 27 HOMOLOG"/>
    <property type="match status" value="1"/>
</dbReference>
<dbReference type="AlphaFoldDB" id="A0A1H3RDD2"/>
<dbReference type="SMART" id="SM00028">
    <property type="entry name" value="TPR"/>
    <property type="match status" value="3"/>
</dbReference>
<evidence type="ECO:0000313" key="3">
    <source>
        <dbReference type="Proteomes" id="UP000198625"/>
    </source>
</evidence>
<feature type="repeat" description="TPR" evidence="1">
    <location>
        <begin position="152"/>
        <end position="185"/>
    </location>
</feature>
<dbReference type="PROSITE" id="PS50293">
    <property type="entry name" value="TPR_REGION"/>
    <property type="match status" value="1"/>
</dbReference>
<evidence type="ECO:0000313" key="2">
    <source>
        <dbReference type="EMBL" id="SDZ23842.1"/>
    </source>
</evidence>
<organism evidence="2 3">
    <name type="scientific">Proteiniborus ethanoligenes</name>
    <dbReference type="NCBI Taxonomy" id="415015"/>
    <lineage>
        <taxon>Bacteria</taxon>
        <taxon>Bacillati</taxon>
        <taxon>Bacillota</taxon>
        <taxon>Clostridia</taxon>
        <taxon>Eubacteriales</taxon>
        <taxon>Proteiniborus</taxon>
    </lineage>
</organism>
<accession>A0A1H3RDD2</accession>
<protein>
    <submittedName>
        <fullName evidence="2">Tetratricopeptide repeat-containing protein</fullName>
    </submittedName>
</protein>
<name>A0A1H3RDD2_9FIRM</name>
<keyword evidence="3" id="KW-1185">Reference proteome</keyword>
<feature type="repeat" description="TPR" evidence="1">
    <location>
        <begin position="109"/>
        <end position="142"/>
    </location>
</feature>
<evidence type="ECO:0000256" key="1">
    <source>
        <dbReference type="PROSITE-ProRule" id="PRU00339"/>
    </source>
</evidence>
<dbReference type="PROSITE" id="PS50005">
    <property type="entry name" value="TPR"/>
    <property type="match status" value="2"/>
</dbReference>
<dbReference type="Gene3D" id="1.25.40.10">
    <property type="entry name" value="Tetratricopeptide repeat domain"/>
    <property type="match status" value="1"/>
</dbReference>
<dbReference type="STRING" id="415015.SAMN05660462_02327"/>
<dbReference type="Proteomes" id="UP000198625">
    <property type="component" value="Unassembled WGS sequence"/>
</dbReference>
<proteinExistence type="predicted"/>
<reference evidence="2 3" key="1">
    <citation type="submission" date="2016-10" db="EMBL/GenBank/DDBJ databases">
        <authorList>
            <person name="de Groot N.N."/>
        </authorList>
    </citation>
    <scope>NUCLEOTIDE SEQUENCE [LARGE SCALE GENOMIC DNA]</scope>
    <source>
        <strain evidence="2 3">DSM 21650</strain>
    </source>
</reference>
<dbReference type="SUPFAM" id="SSF48452">
    <property type="entry name" value="TPR-like"/>
    <property type="match status" value="1"/>
</dbReference>